<dbReference type="InterPro" id="IPR022635">
    <property type="entry name" value="DNA_polIII_beta_C"/>
</dbReference>
<dbReference type="EMBL" id="FQUW01000061">
    <property type="protein sequence ID" value="SHF73376.1"/>
    <property type="molecule type" value="Genomic_DNA"/>
</dbReference>
<dbReference type="Pfam" id="PF02768">
    <property type="entry name" value="DNA_pol3_beta_3"/>
    <property type="match status" value="1"/>
</dbReference>
<dbReference type="GO" id="GO:0003677">
    <property type="term" value="F:DNA binding"/>
    <property type="evidence" value="ECO:0007669"/>
    <property type="project" value="UniProtKB-KW"/>
</dbReference>
<dbReference type="PANTHER" id="PTHR30478:SF0">
    <property type="entry name" value="BETA SLIDING CLAMP"/>
    <property type="match status" value="1"/>
</dbReference>
<comment type="subcellular location">
    <subcellularLocation>
        <location evidence="1">Cytoplasm</location>
    </subcellularLocation>
</comment>
<dbReference type="OrthoDB" id="8421503at2"/>
<dbReference type="Proteomes" id="UP000184196">
    <property type="component" value="Unassembled WGS sequence"/>
</dbReference>
<keyword evidence="4" id="KW-0808">Transferase</keyword>
<evidence type="ECO:0000256" key="7">
    <source>
        <dbReference type="ARBA" id="ARBA00022932"/>
    </source>
</evidence>
<dbReference type="SUPFAM" id="SSF55979">
    <property type="entry name" value="DNA clamp"/>
    <property type="match status" value="2"/>
</dbReference>
<proteinExistence type="inferred from homology"/>
<dbReference type="GO" id="GO:0008408">
    <property type="term" value="F:3'-5' exonuclease activity"/>
    <property type="evidence" value="ECO:0007669"/>
    <property type="project" value="InterPro"/>
</dbReference>
<reference evidence="11" key="1">
    <citation type="submission" date="2016-11" db="EMBL/GenBank/DDBJ databases">
        <authorList>
            <person name="Varghese N."/>
            <person name="Submissions S."/>
        </authorList>
    </citation>
    <scope>NUCLEOTIDE SEQUENCE [LARGE SCALE GENOMIC DNA]</scope>
    <source>
        <strain evidence="11">DSM 11792</strain>
    </source>
</reference>
<dbReference type="PANTHER" id="PTHR30478">
    <property type="entry name" value="DNA POLYMERASE III SUBUNIT BETA"/>
    <property type="match status" value="1"/>
</dbReference>
<evidence type="ECO:0000313" key="11">
    <source>
        <dbReference type="Proteomes" id="UP000184196"/>
    </source>
</evidence>
<organism evidence="10 11">
    <name type="scientific">Desulfofundulus australicus DSM 11792</name>
    <dbReference type="NCBI Taxonomy" id="1121425"/>
    <lineage>
        <taxon>Bacteria</taxon>
        <taxon>Bacillati</taxon>
        <taxon>Bacillota</taxon>
        <taxon>Clostridia</taxon>
        <taxon>Eubacteriales</taxon>
        <taxon>Peptococcaceae</taxon>
        <taxon>Desulfofundulus</taxon>
    </lineage>
</organism>
<dbReference type="InterPro" id="IPR001001">
    <property type="entry name" value="DNA_polIII_beta"/>
</dbReference>
<evidence type="ECO:0000313" key="10">
    <source>
        <dbReference type="EMBL" id="SHF73376.1"/>
    </source>
</evidence>
<dbReference type="InterPro" id="IPR046938">
    <property type="entry name" value="DNA_clamp_sf"/>
</dbReference>
<evidence type="ECO:0000256" key="5">
    <source>
        <dbReference type="ARBA" id="ARBA00022695"/>
    </source>
</evidence>
<keyword evidence="8" id="KW-0238">DNA-binding</keyword>
<sequence length="196" mass="21422">MNRMHWAYLPADGESEVDAIVPQATLQETLKVLNGDRVTIHVQGSFVVFRSGPVEVFSRTIAGKYPDYRAVIPENFCARVRVKVKDLLETLGRAAVIVDDRNISKVKVDICDGKMTISASGIGGGITETLEVDHEGDPVSMFFKTRYLAEAVKVVGKEEVDIYFTADRPAGKVVDGDDTYFSLILPLVKEAAEAAA</sequence>
<accession>A0A1M5E2G9</accession>
<evidence type="ECO:0000256" key="2">
    <source>
        <dbReference type="ARBA" id="ARBA00010752"/>
    </source>
</evidence>
<feature type="domain" description="DNA polymerase III beta sliding clamp C-terminal" evidence="9">
    <location>
        <begin position="70"/>
        <end position="176"/>
    </location>
</feature>
<comment type="similarity">
    <text evidence="2">Belongs to the beta sliding clamp family.</text>
</comment>
<dbReference type="Gene3D" id="3.70.10.10">
    <property type="match status" value="1"/>
</dbReference>
<evidence type="ECO:0000256" key="3">
    <source>
        <dbReference type="ARBA" id="ARBA00022490"/>
    </source>
</evidence>
<evidence type="ECO:0000256" key="4">
    <source>
        <dbReference type="ARBA" id="ARBA00022679"/>
    </source>
</evidence>
<dbReference type="GO" id="GO:0005737">
    <property type="term" value="C:cytoplasm"/>
    <property type="evidence" value="ECO:0007669"/>
    <property type="project" value="UniProtKB-SubCell"/>
</dbReference>
<evidence type="ECO:0000256" key="8">
    <source>
        <dbReference type="ARBA" id="ARBA00023125"/>
    </source>
</evidence>
<protein>
    <submittedName>
        <fullName evidence="10">DNA polymerase III beta subunit, central domain</fullName>
    </submittedName>
</protein>
<keyword evidence="6" id="KW-0235">DNA replication</keyword>
<dbReference type="GO" id="GO:0006271">
    <property type="term" value="P:DNA strand elongation involved in DNA replication"/>
    <property type="evidence" value="ECO:0007669"/>
    <property type="project" value="TreeGrafter"/>
</dbReference>
<dbReference type="Gene3D" id="3.10.150.10">
    <property type="entry name" value="DNA Polymerase III, subunit A, domain 2"/>
    <property type="match status" value="1"/>
</dbReference>
<evidence type="ECO:0000256" key="1">
    <source>
        <dbReference type="ARBA" id="ARBA00004496"/>
    </source>
</evidence>
<evidence type="ECO:0000259" key="9">
    <source>
        <dbReference type="Pfam" id="PF02768"/>
    </source>
</evidence>
<keyword evidence="3" id="KW-0963">Cytoplasm</keyword>
<dbReference type="CDD" id="cd00140">
    <property type="entry name" value="beta_clamp"/>
    <property type="match status" value="1"/>
</dbReference>
<dbReference type="GO" id="GO:0009360">
    <property type="term" value="C:DNA polymerase III complex"/>
    <property type="evidence" value="ECO:0007669"/>
    <property type="project" value="InterPro"/>
</dbReference>
<keyword evidence="11" id="KW-1185">Reference proteome</keyword>
<keyword evidence="7" id="KW-0239">DNA-directed DNA polymerase</keyword>
<evidence type="ECO:0000256" key="6">
    <source>
        <dbReference type="ARBA" id="ARBA00022705"/>
    </source>
</evidence>
<keyword evidence="5" id="KW-0548">Nucleotidyltransferase</keyword>
<dbReference type="AlphaFoldDB" id="A0A1M5E2G9"/>
<gene>
    <name evidence="10" type="ORF">SAMN02745218_02976</name>
</gene>
<name>A0A1M5E2G9_9FIRM</name>
<dbReference type="GO" id="GO:0003887">
    <property type="term" value="F:DNA-directed DNA polymerase activity"/>
    <property type="evidence" value="ECO:0007669"/>
    <property type="project" value="UniProtKB-KW"/>
</dbReference>